<dbReference type="InterPro" id="IPR028098">
    <property type="entry name" value="Glyco_trans_4-like_N"/>
</dbReference>
<comment type="caution">
    <text evidence="3">The sequence shown here is derived from an EMBL/GenBank/DDBJ whole genome shotgun (WGS) entry which is preliminary data.</text>
</comment>
<sequence>MLNKKANNSFDHLRVAIVHEILTQMGGAERVLKEFLEIFPQATIYTLIYNSDVCGQTFGKYKIITSWLQKLPFSKKIYKKLLPFYPNVIENWNLKNYDLVISLTSALVKGVKKRNPHQIHICYCNTPTRYLWIDKNFYLETSVPKILRPLLDLYLPYLKKWDFRASQRPDFYIANSREVQKRIKSIYGRESIVIYPSVETELFLPKTKKQDYYLMGGRLVPYKKYDIAIKAFNQMPEKKLIIAGAGSDRNRLEKLAISENISFLDRVPDNRLVSLYQNARAYIFPALEDFGITPLEAMSAGTPVIAYKKGGALETVIEGKTGIFFDRQNYQNVISAIKIFEKKKFSSQECRERALQFTPEQFRMKIKDFIKLKLRMNN</sequence>
<organism evidence="3 4">
    <name type="scientific">Candidatus Berkelbacteria bacterium Licking1014_7</name>
    <dbReference type="NCBI Taxonomy" id="2017147"/>
    <lineage>
        <taxon>Bacteria</taxon>
        <taxon>Candidatus Berkelbacteria</taxon>
    </lineage>
</organism>
<accession>A0A554LKQ8</accession>
<proteinExistence type="predicted"/>
<dbReference type="EMBL" id="VMGK01000002">
    <property type="protein sequence ID" value="TSC93414.1"/>
    <property type="molecule type" value="Genomic_DNA"/>
</dbReference>
<feature type="domain" description="Glycosyltransferase subfamily 4-like N-terminal" evidence="2">
    <location>
        <begin position="25"/>
        <end position="201"/>
    </location>
</feature>
<dbReference type="Pfam" id="PF00534">
    <property type="entry name" value="Glycos_transf_1"/>
    <property type="match status" value="1"/>
</dbReference>
<dbReference type="InterPro" id="IPR001296">
    <property type="entry name" value="Glyco_trans_1"/>
</dbReference>
<dbReference type="InterPro" id="IPR050194">
    <property type="entry name" value="Glycosyltransferase_grp1"/>
</dbReference>
<dbReference type="Gene3D" id="3.40.50.2000">
    <property type="entry name" value="Glycogen Phosphorylase B"/>
    <property type="match status" value="2"/>
</dbReference>
<dbReference type="GO" id="GO:0016757">
    <property type="term" value="F:glycosyltransferase activity"/>
    <property type="evidence" value="ECO:0007669"/>
    <property type="project" value="InterPro"/>
</dbReference>
<evidence type="ECO:0000259" key="2">
    <source>
        <dbReference type="Pfam" id="PF13439"/>
    </source>
</evidence>
<dbReference type="Proteomes" id="UP000315689">
    <property type="component" value="Unassembled WGS sequence"/>
</dbReference>
<feature type="domain" description="Glycosyl transferase family 1" evidence="1">
    <location>
        <begin position="205"/>
        <end position="354"/>
    </location>
</feature>
<keyword evidence="3" id="KW-0808">Transferase</keyword>
<dbReference type="PANTHER" id="PTHR45947:SF3">
    <property type="entry name" value="SULFOQUINOVOSYL TRANSFERASE SQD2"/>
    <property type="match status" value="1"/>
</dbReference>
<dbReference type="SUPFAM" id="SSF53756">
    <property type="entry name" value="UDP-Glycosyltransferase/glycogen phosphorylase"/>
    <property type="match status" value="1"/>
</dbReference>
<evidence type="ECO:0000313" key="4">
    <source>
        <dbReference type="Proteomes" id="UP000315689"/>
    </source>
</evidence>
<dbReference type="PANTHER" id="PTHR45947">
    <property type="entry name" value="SULFOQUINOVOSYL TRANSFERASE SQD2"/>
    <property type="match status" value="1"/>
</dbReference>
<protein>
    <submittedName>
        <fullName evidence="3">Group 1 glycosyl transferase</fullName>
    </submittedName>
</protein>
<name>A0A554LKQ8_9BACT</name>
<dbReference type="AlphaFoldDB" id="A0A554LKQ8"/>
<evidence type="ECO:0000313" key="3">
    <source>
        <dbReference type="EMBL" id="TSC93414.1"/>
    </source>
</evidence>
<evidence type="ECO:0000259" key="1">
    <source>
        <dbReference type="Pfam" id="PF00534"/>
    </source>
</evidence>
<gene>
    <name evidence="3" type="ORF">CEN89_89</name>
</gene>
<dbReference type="Pfam" id="PF13439">
    <property type="entry name" value="Glyco_transf_4"/>
    <property type="match status" value="1"/>
</dbReference>
<reference evidence="3 4" key="1">
    <citation type="submission" date="2017-07" db="EMBL/GenBank/DDBJ databases">
        <title>Mechanisms for carbon and nitrogen cycling indicate functional differentiation within the Candidate Phyla Radiation.</title>
        <authorList>
            <person name="Danczak R.E."/>
            <person name="Johnston M.D."/>
            <person name="Kenah C."/>
            <person name="Slattery M."/>
            <person name="Wrighton K.C."/>
            <person name="Wilkins M.J."/>
        </authorList>
    </citation>
    <scope>NUCLEOTIDE SEQUENCE [LARGE SCALE GENOMIC DNA]</scope>
    <source>
        <strain evidence="3">Licking1014_7</strain>
    </source>
</reference>